<dbReference type="KEGG" id="alf:CFBP5473_17005"/>
<evidence type="ECO:0000313" key="1">
    <source>
        <dbReference type="EMBL" id="QCI99673.1"/>
    </source>
</evidence>
<dbReference type="EMBL" id="CP039692">
    <property type="protein sequence ID" value="QCI99673.1"/>
    <property type="molecule type" value="Genomic_DNA"/>
</dbReference>
<dbReference type="STRING" id="1367849.GCA_000518585_02304"/>
<proteinExistence type="predicted"/>
<dbReference type="Proteomes" id="UP000826513">
    <property type="component" value="Chromosome 2"/>
</dbReference>
<reference evidence="2 4" key="2">
    <citation type="submission" date="2021-03" db="EMBL/GenBank/DDBJ databases">
        <title>Rapid diversification of plasmids in a genus of pathogenic and nitrogen fixing bacteria.</title>
        <authorList>
            <person name="Weisberg A.J."/>
            <person name="Miller M."/>
            <person name="Ream W."/>
            <person name="Grunwald N.J."/>
            <person name="Chang J.H."/>
        </authorList>
    </citation>
    <scope>NUCLEOTIDE SEQUENCE [LARGE SCALE GENOMIC DNA]</scope>
    <source>
        <strain evidence="2 4">AF3.44</strain>
    </source>
</reference>
<evidence type="ECO:0000313" key="4">
    <source>
        <dbReference type="Proteomes" id="UP000826513"/>
    </source>
</evidence>
<protein>
    <submittedName>
        <fullName evidence="1">Uncharacterized protein</fullName>
    </submittedName>
</protein>
<sequence>MSYSSQSEIPSTNSVEVLNVYRLVPIAEENDPRWVKDAPQGVVLVAARTAGDARIVASESQPDFPSANALPAEDVTTRFASAFRDDKLYTVIEVETGRTDLTRGVISLQTSPEPIKPQAV</sequence>
<evidence type="ECO:0000313" key="2">
    <source>
        <dbReference type="EMBL" id="QYA09896.1"/>
    </source>
</evidence>
<dbReference type="OrthoDB" id="8115447at2"/>
<organism evidence="1 3">
    <name type="scientific">Agrobacterium larrymoorei</name>
    <dbReference type="NCBI Taxonomy" id="160699"/>
    <lineage>
        <taxon>Bacteria</taxon>
        <taxon>Pseudomonadati</taxon>
        <taxon>Pseudomonadota</taxon>
        <taxon>Alphaproteobacteria</taxon>
        <taxon>Hyphomicrobiales</taxon>
        <taxon>Rhizobiaceae</taxon>
        <taxon>Rhizobium/Agrobacterium group</taxon>
        <taxon>Agrobacterium</taxon>
    </lineage>
</organism>
<gene>
    <name evidence="1" type="ORF">CFBP5473_17005</name>
    <name evidence="2" type="ORF">J5285_21340</name>
</gene>
<dbReference type="AlphaFoldDB" id="A0A4D7DQL9"/>
<dbReference type="EMBL" id="CP072168">
    <property type="protein sequence ID" value="QYA09896.1"/>
    <property type="molecule type" value="Genomic_DNA"/>
</dbReference>
<keyword evidence="4" id="KW-1185">Reference proteome</keyword>
<reference evidence="1 3" key="1">
    <citation type="submission" date="2019-04" db="EMBL/GenBank/DDBJ databases">
        <title>Complete genome sequence of Agrobacterium larrymoorei CFBP5473.</title>
        <authorList>
            <person name="Haryono M."/>
            <person name="Chou L."/>
            <person name="Lin Y.-C."/>
            <person name="Lai E.-M."/>
            <person name="Kuo C.-H."/>
        </authorList>
    </citation>
    <scope>NUCLEOTIDE SEQUENCE [LARGE SCALE GENOMIC DNA]</scope>
    <source>
        <strain evidence="1 3">CFBP5473</strain>
    </source>
</reference>
<dbReference type="RefSeq" id="WP_106389374.1">
    <property type="nucleotide sequence ID" value="NZ_CP039692.1"/>
</dbReference>
<evidence type="ECO:0000313" key="3">
    <source>
        <dbReference type="Proteomes" id="UP000298545"/>
    </source>
</evidence>
<name>A0A4D7DQL9_9HYPH</name>
<accession>A0A4D7DQL9</accession>
<dbReference type="Proteomes" id="UP000298545">
    <property type="component" value="Chromosome linear"/>
</dbReference>